<keyword evidence="1" id="KW-0472">Membrane</keyword>
<organism evidence="2">
    <name type="scientific">Culex pipiens</name>
    <name type="common">House mosquito</name>
    <dbReference type="NCBI Taxonomy" id="7175"/>
    <lineage>
        <taxon>Eukaryota</taxon>
        <taxon>Metazoa</taxon>
        <taxon>Ecdysozoa</taxon>
        <taxon>Arthropoda</taxon>
        <taxon>Hexapoda</taxon>
        <taxon>Insecta</taxon>
        <taxon>Pterygota</taxon>
        <taxon>Neoptera</taxon>
        <taxon>Endopterygota</taxon>
        <taxon>Diptera</taxon>
        <taxon>Nematocera</taxon>
        <taxon>Culicoidea</taxon>
        <taxon>Culicidae</taxon>
        <taxon>Culicinae</taxon>
        <taxon>Culicini</taxon>
        <taxon>Culex</taxon>
        <taxon>Culex</taxon>
    </lineage>
</organism>
<sequence>MGGGLEHCQRREGAGHFIFCALAVAYSALCRRPAKRLLCRSSRWGSWSCPGVLLSTLARCFRAVAVVPRVSIGWHCQCFRDCCWYCWSVIDPAPVASGTRTGEALASGRSGRPPSLTGATRTEAAGLYCRGISLGRCPEAGSR</sequence>
<keyword evidence="1" id="KW-0812">Transmembrane</keyword>
<dbReference type="EMBL" id="HBUE01234955">
    <property type="protein sequence ID" value="CAG6546687.1"/>
    <property type="molecule type" value="Transcribed_RNA"/>
</dbReference>
<reference evidence="2" key="1">
    <citation type="submission" date="2021-05" db="EMBL/GenBank/DDBJ databases">
        <authorList>
            <person name="Alioto T."/>
            <person name="Alioto T."/>
            <person name="Gomez Garrido J."/>
        </authorList>
    </citation>
    <scope>NUCLEOTIDE SEQUENCE</scope>
</reference>
<dbReference type="EMBL" id="HBUE01341859">
    <property type="protein sequence ID" value="CAG6598870.1"/>
    <property type="molecule type" value="Transcribed_RNA"/>
</dbReference>
<name>A0A8D8PET3_CULPI</name>
<evidence type="ECO:0000256" key="1">
    <source>
        <dbReference type="SAM" id="Phobius"/>
    </source>
</evidence>
<keyword evidence="1" id="KW-1133">Transmembrane helix</keyword>
<protein>
    <submittedName>
        <fullName evidence="2">(northern house mosquito) hypothetical protein</fullName>
    </submittedName>
</protein>
<dbReference type="AlphaFoldDB" id="A0A8D8PET3"/>
<evidence type="ECO:0000313" key="2">
    <source>
        <dbReference type="EMBL" id="CAG6598870.1"/>
    </source>
</evidence>
<feature type="transmembrane region" description="Helical" evidence="1">
    <location>
        <begin position="13"/>
        <end position="30"/>
    </location>
</feature>
<proteinExistence type="predicted"/>
<accession>A0A8D8PET3</accession>